<reference evidence="1" key="1">
    <citation type="submission" date="2020-08" db="EMBL/GenBank/DDBJ databases">
        <title>Multicomponent nature underlies the extraordinary mechanical properties of spider dragline silk.</title>
        <authorList>
            <person name="Kono N."/>
            <person name="Nakamura H."/>
            <person name="Mori M."/>
            <person name="Yoshida Y."/>
            <person name="Ohtoshi R."/>
            <person name="Malay A.D."/>
            <person name="Moran D.A.P."/>
            <person name="Tomita M."/>
            <person name="Numata K."/>
            <person name="Arakawa K."/>
        </authorList>
    </citation>
    <scope>NUCLEOTIDE SEQUENCE</scope>
</reference>
<comment type="caution">
    <text evidence="1">The sequence shown here is derived from an EMBL/GenBank/DDBJ whole genome shotgun (WGS) entry which is preliminary data.</text>
</comment>
<name>A0A8X6X6G4_9ARAC</name>
<dbReference type="AlphaFoldDB" id="A0A8X6X6G4"/>
<proteinExistence type="predicted"/>
<evidence type="ECO:0000313" key="1">
    <source>
        <dbReference type="EMBL" id="GFY46256.1"/>
    </source>
</evidence>
<protein>
    <submittedName>
        <fullName evidence="1">DUF1758 domain-containing protein</fullName>
    </submittedName>
</protein>
<dbReference type="InterPro" id="IPR008042">
    <property type="entry name" value="Retrotrans_Pao"/>
</dbReference>
<dbReference type="Pfam" id="PF05380">
    <property type="entry name" value="Peptidase_A17"/>
    <property type="match status" value="1"/>
</dbReference>
<dbReference type="OrthoDB" id="8033604at2759"/>
<dbReference type="EMBL" id="BMAV01005287">
    <property type="protein sequence ID" value="GFY46256.1"/>
    <property type="molecule type" value="Genomic_DNA"/>
</dbReference>
<gene>
    <name evidence="1" type="primary">AVEN_258181_1</name>
    <name evidence="1" type="ORF">TNIN_202891</name>
</gene>
<evidence type="ECO:0000313" key="2">
    <source>
        <dbReference type="Proteomes" id="UP000886998"/>
    </source>
</evidence>
<dbReference type="PANTHER" id="PTHR47331">
    <property type="entry name" value="PHD-TYPE DOMAIN-CONTAINING PROTEIN"/>
    <property type="match status" value="1"/>
</dbReference>
<organism evidence="1 2">
    <name type="scientific">Trichonephila inaurata madagascariensis</name>
    <dbReference type="NCBI Taxonomy" id="2747483"/>
    <lineage>
        <taxon>Eukaryota</taxon>
        <taxon>Metazoa</taxon>
        <taxon>Ecdysozoa</taxon>
        <taxon>Arthropoda</taxon>
        <taxon>Chelicerata</taxon>
        <taxon>Arachnida</taxon>
        <taxon>Araneae</taxon>
        <taxon>Araneomorphae</taxon>
        <taxon>Entelegynae</taxon>
        <taxon>Araneoidea</taxon>
        <taxon>Nephilidae</taxon>
        <taxon>Trichonephila</taxon>
        <taxon>Trichonephila inaurata</taxon>
    </lineage>
</organism>
<keyword evidence="2" id="KW-1185">Reference proteome</keyword>
<dbReference type="Proteomes" id="UP000886998">
    <property type="component" value="Unassembled WGS sequence"/>
</dbReference>
<sequence>MLEAILVAIDTQLGPPVVNSNFEVENQGSSQSSVSAQTAEMKLSTLSLPTFSGVTEEWLAFSDLFETAVSNNQNVKTCKSKFRCKKCKTPRHSLLHIEIVSSRGKQGAVNVLNSSRLSVNASVFSPAPIPGTSEPSENSKLWMLYRVLLMCDPKYTNSSLNSSNVEELRAVDSKHTIKDDQPIKILGIARIPDVDKLTFTIIVNEIDVGTKRKVLSEVAKIFDSLSWLAPTVIISKIFLQEIWSHQLSWDEELPDSLARQWRIFQEEFPLLTNIKIPLCILIPKAIDVQVHGFCDS</sequence>
<accession>A0A8X6X6G4</accession>